<gene>
    <name evidence="3" type="ORF">CYCCA115_LOCUS24131</name>
</gene>
<evidence type="ECO:0000313" key="4">
    <source>
        <dbReference type="Proteomes" id="UP001295423"/>
    </source>
</evidence>
<feature type="compositionally biased region" description="Low complexity" evidence="1">
    <location>
        <begin position="13"/>
        <end position="33"/>
    </location>
</feature>
<comment type="caution">
    <text evidence="3">The sequence shown here is derived from an EMBL/GenBank/DDBJ whole genome shotgun (WGS) entry which is preliminary data.</text>
</comment>
<protein>
    <submittedName>
        <fullName evidence="3">Uncharacterized protein</fullName>
    </submittedName>
</protein>
<dbReference type="AlphaFoldDB" id="A0AAD2GCX3"/>
<evidence type="ECO:0000313" key="3">
    <source>
        <dbReference type="EMBL" id="CAJ1970108.1"/>
    </source>
</evidence>
<name>A0AAD2GCX3_9STRA</name>
<keyword evidence="2" id="KW-1133">Transmembrane helix</keyword>
<keyword evidence="2" id="KW-0812">Transmembrane</keyword>
<sequence length="279" mass="32389">MSGRFQNTGRGCNGRNAGQNRLQQGQGNGQYNGDKSGNGSQKEKKFHPLTRGNIPKFNFDEVKKTLVIKMSTMKMDHIDDTILTRACEFPTNKTSQTTIKMMELSVRNNKLERVCGSKDHVAPQCADKLKQREQWKTLDKDRDYSNKNGCGNRQTMQHDGNATRDDNESGDSNTQWNYGPQGIMFFQTILVSTWTVNLLFICKPMNMALKKEVYKEFMEDSIMPLMWREENFIKKELMRYLILFVSLVHELATTSTACRIWYKMDLMYLWTQRERTASL</sequence>
<evidence type="ECO:0000256" key="1">
    <source>
        <dbReference type="SAM" id="MobiDB-lite"/>
    </source>
</evidence>
<feature type="compositionally biased region" description="Polar residues" evidence="1">
    <location>
        <begin position="1"/>
        <end position="10"/>
    </location>
</feature>
<reference evidence="3" key="1">
    <citation type="submission" date="2023-08" db="EMBL/GenBank/DDBJ databases">
        <authorList>
            <person name="Audoor S."/>
            <person name="Bilcke G."/>
        </authorList>
    </citation>
    <scope>NUCLEOTIDE SEQUENCE</scope>
</reference>
<feature type="compositionally biased region" description="Polar residues" evidence="1">
    <location>
        <begin position="146"/>
        <end position="160"/>
    </location>
</feature>
<feature type="region of interest" description="Disordered" evidence="1">
    <location>
        <begin position="1"/>
        <end position="53"/>
    </location>
</feature>
<feature type="transmembrane region" description="Helical" evidence="2">
    <location>
        <begin position="240"/>
        <end position="262"/>
    </location>
</feature>
<dbReference type="EMBL" id="CAKOGP040002464">
    <property type="protein sequence ID" value="CAJ1970108.1"/>
    <property type="molecule type" value="Genomic_DNA"/>
</dbReference>
<keyword evidence="2" id="KW-0472">Membrane</keyword>
<proteinExistence type="predicted"/>
<organism evidence="3 4">
    <name type="scientific">Cylindrotheca closterium</name>
    <dbReference type="NCBI Taxonomy" id="2856"/>
    <lineage>
        <taxon>Eukaryota</taxon>
        <taxon>Sar</taxon>
        <taxon>Stramenopiles</taxon>
        <taxon>Ochrophyta</taxon>
        <taxon>Bacillariophyta</taxon>
        <taxon>Bacillariophyceae</taxon>
        <taxon>Bacillariophycidae</taxon>
        <taxon>Bacillariales</taxon>
        <taxon>Bacillariaceae</taxon>
        <taxon>Cylindrotheca</taxon>
    </lineage>
</organism>
<feature type="transmembrane region" description="Helical" evidence="2">
    <location>
        <begin position="182"/>
        <end position="202"/>
    </location>
</feature>
<dbReference type="Proteomes" id="UP001295423">
    <property type="component" value="Unassembled WGS sequence"/>
</dbReference>
<evidence type="ECO:0000256" key="2">
    <source>
        <dbReference type="SAM" id="Phobius"/>
    </source>
</evidence>
<keyword evidence="4" id="KW-1185">Reference proteome</keyword>
<feature type="region of interest" description="Disordered" evidence="1">
    <location>
        <begin position="140"/>
        <end position="173"/>
    </location>
</feature>
<accession>A0AAD2GCX3</accession>